<evidence type="ECO:0000256" key="6">
    <source>
        <dbReference type="PROSITE-ProRule" id="PRU00205"/>
    </source>
</evidence>
<dbReference type="AlphaFoldDB" id="A0A9P7UYG8"/>
<evidence type="ECO:0000313" key="11">
    <source>
        <dbReference type="Proteomes" id="UP001049176"/>
    </source>
</evidence>
<comment type="caution">
    <text evidence="10">The sequence shown here is derived from an EMBL/GenBank/DDBJ whole genome shotgun (WGS) entry which is preliminary data.</text>
</comment>
<dbReference type="InterPro" id="IPR006634">
    <property type="entry name" value="TLC-dom"/>
</dbReference>
<comment type="similarity">
    <text evidence="2">Belongs to the sphingosine N-acyltransferase family.</text>
</comment>
<accession>A0A9P7UYG8</accession>
<dbReference type="GeneID" id="66073484"/>
<evidence type="ECO:0000256" key="8">
    <source>
        <dbReference type="SAM" id="Phobius"/>
    </source>
</evidence>
<keyword evidence="11" id="KW-1185">Reference proteome</keyword>
<gene>
    <name evidence="10" type="ORF">E1B28_004408</name>
</gene>
<dbReference type="RefSeq" id="XP_043013485.1">
    <property type="nucleotide sequence ID" value="XM_043148883.1"/>
</dbReference>
<keyword evidence="4 8" id="KW-1133">Transmembrane helix</keyword>
<evidence type="ECO:0000256" key="1">
    <source>
        <dbReference type="ARBA" id="ARBA00004141"/>
    </source>
</evidence>
<dbReference type="InterPro" id="IPR016439">
    <property type="entry name" value="Lag1/Lac1-like"/>
</dbReference>
<evidence type="ECO:0000259" key="9">
    <source>
        <dbReference type="PROSITE" id="PS50922"/>
    </source>
</evidence>
<protein>
    <recommendedName>
        <fullName evidence="9">TLC domain-containing protein</fullName>
    </recommendedName>
</protein>
<keyword evidence="5 6" id="KW-0472">Membrane</keyword>
<dbReference type="EMBL" id="CM032182">
    <property type="protein sequence ID" value="KAG7097015.1"/>
    <property type="molecule type" value="Genomic_DNA"/>
</dbReference>
<dbReference type="PROSITE" id="PS50922">
    <property type="entry name" value="TLC"/>
    <property type="match status" value="1"/>
</dbReference>
<reference evidence="10" key="1">
    <citation type="journal article" date="2021" name="Genome Biol. Evol.">
        <title>The assembled and annotated genome of the fairy-ring fungus Marasmius oreades.</title>
        <authorList>
            <person name="Hiltunen M."/>
            <person name="Ament-Velasquez S.L."/>
            <person name="Johannesson H."/>
        </authorList>
    </citation>
    <scope>NUCLEOTIDE SEQUENCE</scope>
    <source>
        <strain evidence="10">03SP1</strain>
    </source>
</reference>
<organism evidence="10 11">
    <name type="scientific">Marasmius oreades</name>
    <name type="common">fairy-ring Marasmius</name>
    <dbReference type="NCBI Taxonomy" id="181124"/>
    <lineage>
        <taxon>Eukaryota</taxon>
        <taxon>Fungi</taxon>
        <taxon>Dikarya</taxon>
        <taxon>Basidiomycota</taxon>
        <taxon>Agaricomycotina</taxon>
        <taxon>Agaricomycetes</taxon>
        <taxon>Agaricomycetidae</taxon>
        <taxon>Agaricales</taxon>
        <taxon>Marasmiineae</taxon>
        <taxon>Marasmiaceae</taxon>
        <taxon>Marasmius</taxon>
    </lineage>
</organism>
<dbReference type="GO" id="GO:0016020">
    <property type="term" value="C:membrane"/>
    <property type="evidence" value="ECO:0007669"/>
    <property type="project" value="UniProtKB-SubCell"/>
</dbReference>
<evidence type="ECO:0000313" key="10">
    <source>
        <dbReference type="EMBL" id="KAG7097015.1"/>
    </source>
</evidence>
<feature type="transmembrane region" description="Helical" evidence="8">
    <location>
        <begin position="38"/>
        <end position="59"/>
    </location>
</feature>
<dbReference type="Proteomes" id="UP001049176">
    <property type="component" value="Chromosome 2"/>
</dbReference>
<dbReference type="PIRSF" id="PIRSF005225">
    <property type="entry name" value="LAG1_LAC1"/>
    <property type="match status" value="1"/>
</dbReference>
<feature type="transmembrane region" description="Helical" evidence="8">
    <location>
        <begin position="270"/>
        <end position="291"/>
    </location>
</feature>
<dbReference type="KEGG" id="more:E1B28_004408"/>
<dbReference type="OrthoDB" id="537032at2759"/>
<evidence type="ECO:0000256" key="7">
    <source>
        <dbReference type="SAM" id="MobiDB-lite"/>
    </source>
</evidence>
<feature type="transmembrane region" description="Helical" evidence="8">
    <location>
        <begin position="311"/>
        <end position="336"/>
    </location>
</feature>
<feature type="region of interest" description="Disordered" evidence="7">
    <location>
        <begin position="350"/>
        <end position="369"/>
    </location>
</feature>
<evidence type="ECO:0000256" key="3">
    <source>
        <dbReference type="ARBA" id="ARBA00022692"/>
    </source>
</evidence>
<dbReference type="GO" id="GO:0046513">
    <property type="term" value="P:ceramide biosynthetic process"/>
    <property type="evidence" value="ECO:0007669"/>
    <property type="project" value="InterPro"/>
</dbReference>
<feature type="compositionally biased region" description="Acidic residues" evidence="7">
    <location>
        <begin position="356"/>
        <end position="369"/>
    </location>
</feature>
<evidence type="ECO:0000256" key="4">
    <source>
        <dbReference type="ARBA" id="ARBA00022989"/>
    </source>
</evidence>
<dbReference type="Pfam" id="PF03798">
    <property type="entry name" value="TRAM_LAG1_CLN8"/>
    <property type="match status" value="1"/>
</dbReference>
<dbReference type="GO" id="GO:0050291">
    <property type="term" value="F:sphingosine N-acyltransferase activity"/>
    <property type="evidence" value="ECO:0007669"/>
    <property type="project" value="InterPro"/>
</dbReference>
<dbReference type="PANTHER" id="PTHR12560">
    <property type="entry name" value="LONGEVITY ASSURANCE FACTOR 1 LAG1"/>
    <property type="match status" value="1"/>
</dbReference>
<evidence type="ECO:0000256" key="5">
    <source>
        <dbReference type="ARBA" id="ARBA00023136"/>
    </source>
</evidence>
<keyword evidence="3 6" id="KW-0812">Transmembrane</keyword>
<dbReference type="PANTHER" id="PTHR12560:SF0">
    <property type="entry name" value="LD18904P"/>
    <property type="match status" value="1"/>
</dbReference>
<dbReference type="SMART" id="SM00724">
    <property type="entry name" value="TLC"/>
    <property type="match status" value="1"/>
</dbReference>
<name>A0A9P7UYG8_9AGAR</name>
<evidence type="ECO:0000256" key="2">
    <source>
        <dbReference type="ARBA" id="ARBA00009808"/>
    </source>
</evidence>
<comment type="subcellular location">
    <subcellularLocation>
        <location evidence="1">Membrane</location>
        <topology evidence="1">Multi-pass membrane protein</topology>
    </subcellularLocation>
</comment>
<feature type="domain" description="TLC" evidence="9">
    <location>
        <begin position="131"/>
        <end position="347"/>
    </location>
</feature>
<sequence length="369" mass="42940">MNSFSASEWLHPRLLPFFTLSYPTDPPKNPDSFHNTQYYGTGLQDLCLIVTIIAVYAIIRDVFRLGVFEPFARWKLNRDLQQNCSTRELKHSDSVVIGNGRSSLNGNGHVTVNGNGKVTRPNKKEQRKLHRRVLRFAEQGWPIIYYPLQTAFGVYINRELPTRLFNPVDLWIGYPHIPVAGPVKLYYLAQTAFYLHQMLILNAEAPRKDHYQMMTHHVITVFLMGTSYYYNFTRVGCLLMVLMDWCDIFLPMAKMIRYLALPQIYCDATFVWWLISWFVTRHVLFVVVIYSTMFDLPRLHPWKWDPPSGHYLTKGAHVMFTSSLLALEIIQIMWFAMICRIAWRVLTSGQGASDDRSDEESPGTDEKEE</sequence>
<proteinExistence type="inferred from homology"/>